<reference evidence="1 2" key="1">
    <citation type="submission" date="2021-01" db="EMBL/GenBank/DDBJ databases">
        <title>Genomic Encyclopedia of Type Strains, Phase IV (KMG-IV): sequencing the most valuable type-strain genomes for metagenomic binning, comparative biology and taxonomic classification.</title>
        <authorList>
            <person name="Goeker M."/>
        </authorList>
    </citation>
    <scope>NUCLEOTIDE SEQUENCE [LARGE SCALE GENOMIC DNA]</scope>
    <source>
        <strain evidence="1 2">DSM 25890</strain>
    </source>
</reference>
<dbReference type="CDD" id="cd20691">
    <property type="entry name" value="CdiI_EC536-like"/>
    <property type="match status" value="1"/>
</dbReference>
<organism evidence="1 2">
    <name type="scientific">Alkaliphilus hydrothermalis</name>
    <dbReference type="NCBI Taxonomy" id="1482730"/>
    <lineage>
        <taxon>Bacteria</taxon>
        <taxon>Bacillati</taxon>
        <taxon>Bacillota</taxon>
        <taxon>Clostridia</taxon>
        <taxon>Peptostreptococcales</taxon>
        <taxon>Natronincolaceae</taxon>
        <taxon>Alkaliphilus</taxon>
    </lineage>
</organism>
<keyword evidence="2" id="KW-1185">Reference proteome</keyword>
<gene>
    <name evidence="1" type="ORF">JOC73_001666</name>
</gene>
<dbReference type="EMBL" id="JAFBEE010000009">
    <property type="protein sequence ID" value="MBM7615104.1"/>
    <property type="molecule type" value="Genomic_DNA"/>
</dbReference>
<dbReference type="InterPro" id="IPR040547">
    <property type="entry name" value="CdiI"/>
</dbReference>
<accession>A0ABS2NQ75</accession>
<dbReference type="Pfam" id="PF18616">
    <property type="entry name" value="CdiI_3"/>
    <property type="match status" value="1"/>
</dbReference>
<dbReference type="Proteomes" id="UP001314796">
    <property type="component" value="Unassembled WGS sequence"/>
</dbReference>
<evidence type="ECO:0000313" key="1">
    <source>
        <dbReference type="EMBL" id="MBM7615104.1"/>
    </source>
</evidence>
<dbReference type="RefSeq" id="WP_204401931.1">
    <property type="nucleotide sequence ID" value="NZ_JAFBEE010000009.1"/>
</dbReference>
<proteinExistence type="predicted"/>
<sequence length="145" mass="17209">MKKNISIEEIEMKKGIAYDDKHEIQSALPAWYKSIRTKKLSQLSEGDLARFIRQGMYLEYILFESINRLYKNPCSGEKYNGELIEVISKDIDTFFWKENEDCRKHLSNFLSHFSSNISMEDYEELDDFEKEEIMESVNNLSRTIN</sequence>
<name>A0ABS2NQ75_9FIRM</name>
<comment type="caution">
    <text evidence="1">The sequence shown here is derived from an EMBL/GenBank/DDBJ whole genome shotgun (WGS) entry which is preliminary data.</text>
</comment>
<protein>
    <submittedName>
        <fullName evidence="1">Uncharacterized protein</fullName>
    </submittedName>
</protein>
<evidence type="ECO:0000313" key="2">
    <source>
        <dbReference type="Proteomes" id="UP001314796"/>
    </source>
</evidence>